<evidence type="ECO:0000256" key="4">
    <source>
        <dbReference type="ARBA" id="ARBA00022840"/>
    </source>
</evidence>
<dbReference type="Pfam" id="PF26040">
    <property type="entry name" value="Zn_ribbon_CLPX_N"/>
    <property type="match status" value="1"/>
</dbReference>
<organism evidence="8">
    <name type="scientific">Menopon gallinae</name>
    <name type="common">poultry shaft louse</name>
    <dbReference type="NCBI Taxonomy" id="328185"/>
    <lineage>
        <taxon>Eukaryota</taxon>
        <taxon>Metazoa</taxon>
        <taxon>Ecdysozoa</taxon>
        <taxon>Arthropoda</taxon>
        <taxon>Hexapoda</taxon>
        <taxon>Insecta</taxon>
        <taxon>Pterygota</taxon>
        <taxon>Neoptera</taxon>
        <taxon>Paraneoptera</taxon>
        <taxon>Psocodea</taxon>
        <taxon>Troctomorpha</taxon>
        <taxon>Phthiraptera</taxon>
        <taxon>Amblycera</taxon>
        <taxon>Menoponidae</taxon>
        <taxon>Menopon</taxon>
    </lineage>
</organism>
<dbReference type="InterPro" id="IPR003959">
    <property type="entry name" value="ATPase_AAA_core"/>
</dbReference>
<dbReference type="InterPro" id="IPR004487">
    <property type="entry name" value="Clp_protease_ATP-bd_su_ClpX"/>
</dbReference>
<dbReference type="InterPro" id="IPR059188">
    <property type="entry name" value="Znf_CLPX-like"/>
</dbReference>
<dbReference type="EMBL" id="JARGDH010000004">
    <property type="protein sequence ID" value="KAL0271831.1"/>
    <property type="molecule type" value="Genomic_DNA"/>
</dbReference>
<keyword evidence="2" id="KW-0547">Nucleotide-binding</keyword>
<dbReference type="GO" id="GO:0046983">
    <property type="term" value="F:protein dimerization activity"/>
    <property type="evidence" value="ECO:0007669"/>
    <property type="project" value="InterPro"/>
</dbReference>
<dbReference type="NCBIfam" id="TIGR00382">
    <property type="entry name" value="clpX"/>
    <property type="match status" value="1"/>
</dbReference>
<evidence type="ECO:0000256" key="2">
    <source>
        <dbReference type="ARBA" id="ARBA00022741"/>
    </source>
</evidence>
<dbReference type="GO" id="GO:0051082">
    <property type="term" value="F:unfolded protein binding"/>
    <property type="evidence" value="ECO:0007669"/>
    <property type="project" value="InterPro"/>
</dbReference>
<dbReference type="Pfam" id="PF10431">
    <property type="entry name" value="ClpB_D2-small"/>
    <property type="match status" value="1"/>
</dbReference>
<dbReference type="Gene3D" id="1.10.8.60">
    <property type="match status" value="1"/>
</dbReference>
<dbReference type="FunFam" id="3.40.50.300:FF:000378">
    <property type="entry name" value="ATP-dependent Clp protease ATP-binding subunit clpX-like, mitochondrial"/>
    <property type="match status" value="1"/>
</dbReference>
<keyword evidence="5" id="KW-0143">Chaperone</keyword>
<dbReference type="GO" id="GO:0140662">
    <property type="term" value="F:ATP-dependent protein folding chaperone"/>
    <property type="evidence" value="ECO:0007669"/>
    <property type="project" value="InterPro"/>
</dbReference>
<dbReference type="SMART" id="SM00382">
    <property type="entry name" value="AAA"/>
    <property type="match status" value="1"/>
</dbReference>
<dbReference type="Pfam" id="PF07724">
    <property type="entry name" value="AAA_2"/>
    <property type="match status" value="1"/>
</dbReference>
<evidence type="ECO:0000256" key="3">
    <source>
        <dbReference type="ARBA" id="ARBA00022833"/>
    </source>
</evidence>
<dbReference type="SUPFAM" id="SSF52540">
    <property type="entry name" value="P-loop containing nucleoside triphosphate hydrolases"/>
    <property type="match status" value="1"/>
</dbReference>
<dbReference type="FunFam" id="1.10.8.60:FF:000002">
    <property type="entry name" value="ATP-dependent Clp protease ATP-binding subunit ClpX"/>
    <property type="match status" value="1"/>
</dbReference>
<protein>
    <recommendedName>
        <fullName evidence="7">ClpX-type ZB domain-containing protein</fullName>
    </recommendedName>
</protein>
<dbReference type="GO" id="GO:0051603">
    <property type="term" value="P:proteolysis involved in protein catabolic process"/>
    <property type="evidence" value="ECO:0007669"/>
    <property type="project" value="TreeGrafter"/>
</dbReference>
<keyword evidence="1" id="KW-0479">Metal-binding</keyword>
<dbReference type="CDD" id="cd19497">
    <property type="entry name" value="RecA-like_ClpX"/>
    <property type="match status" value="1"/>
</dbReference>
<evidence type="ECO:0000256" key="5">
    <source>
        <dbReference type="ARBA" id="ARBA00023186"/>
    </source>
</evidence>
<gene>
    <name evidence="8" type="ORF">PYX00_008801</name>
</gene>
<dbReference type="SMART" id="SM01086">
    <property type="entry name" value="ClpB_D2-small"/>
    <property type="match status" value="1"/>
</dbReference>
<evidence type="ECO:0000259" key="7">
    <source>
        <dbReference type="PROSITE" id="PS51902"/>
    </source>
</evidence>
<evidence type="ECO:0000313" key="8">
    <source>
        <dbReference type="EMBL" id="KAL0271831.1"/>
    </source>
</evidence>
<dbReference type="InterPro" id="IPR027417">
    <property type="entry name" value="P-loop_NTPase"/>
</dbReference>
<feature type="region of interest" description="Disordered" evidence="6">
    <location>
        <begin position="49"/>
        <end position="75"/>
    </location>
</feature>
<dbReference type="InterPro" id="IPR059067">
    <property type="entry name" value="Znf_ribbon_CLPX-like"/>
</dbReference>
<keyword evidence="3" id="KW-0862">Zinc</keyword>
<dbReference type="GO" id="GO:0005759">
    <property type="term" value="C:mitochondrial matrix"/>
    <property type="evidence" value="ECO:0007669"/>
    <property type="project" value="TreeGrafter"/>
</dbReference>
<dbReference type="PANTHER" id="PTHR48102">
    <property type="entry name" value="ATP-DEPENDENT CLP PROTEASE ATP-BINDING SUBUNIT CLPX-LIKE, MITOCHONDRIAL-RELATED"/>
    <property type="match status" value="1"/>
</dbReference>
<dbReference type="PANTHER" id="PTHR48102:SF7">
    <property type="entry name" value="ATP-DEPENDENT CLP PROTEASE ATP-BINDING SUBUNIT CLPX-LIKE, MITOCHONDRIAL"/>
    <property type="match status" value="1"/>
</dbReference>
<evidence type="ECO:0000256" key="6">
    <source>
        <dbReference type="SAM" id="MobiDB-lite"/>
    </source>
</evidence>
<keyword evidence="4" id="KW-0067">ATP-binding</keyword>
<dbReference type="InterPro" id="IPR019489">
    <property type="entry name" value="Clp_ATPase_C"/>
</dbReference>
<comment type="caution">
    <text evidence="8">The sequence shown here is derived from an EMBL/GenBank/DDBJ whole genome shotgun (WGS) entry which is preliminary data.</text>
</comment>
<accession>A0AAW2HPS3</accession>
<reference evidence="8" key="1">
    <citation type="journal article" date="2024" name="Gigascience">
        <title>Chromosome-level genome of the poultry shaft louse Menopon gallinae provides insight into the host-switching and adaptive evolution of parasitic lice.</title>
        <authorList>
            <person name="Xu Y."/>
            <person name="Ma L."/>
            <person name="Liu S."/>
            <person name="Liang Y."/>
            <person name="Liu Q."/>
            <person name="He Z."/>
            <person name="Tian L."/>
            <person name="Duan Y."/>
            <person name="Cai W."/>
            <person name="Li H."/>
            <person name="Song F."/>
        </authorList>
    </citation>
    <scope>NUCLEOTIDE SEQUENCE</scope>
    <source>
        <strain evidence="8">Cailab_2023a</strain>
    </source>
</reference>
<name>A0AAW2HPS3_9NEOP</name>
<dbReference type="NCBIfam" id="NF003745">
    <property type="entry name" value="PRK05342.1"/>
    <property type="match status" value="1"/>
</dbReference>
<proteinExistence type="predicted"/>
<feature type="domain" description="ClpX-type ZB" evidence="7">
    <location>
        <begin position="69"/>
        <end position="123"/>
    </location>
</feature>
<dbReference type="Gene3D" id="3.40.50.300">
    <property type="entry name" value="P-loop containing nucleotide triphosphate hydrolases"/>
    <property type="match status" value="1"/>
</dbReference>
<dbReference type="EMBL" id="JARGDH010000004">
    <property type="protein sequence ID" value="KAL0271830.1"/>
    <property type="molecule type" value="Genomic_DNA"/>
</dbReference>
<evidence type="ECO:0000256" key="1">
    <source>
        <dbReference type="ARBA" id="ARBA00022723"/>
    </source>
</evidence>
<dbReference type="PROSITE" id="PS51902">
    <property type="entry name" value="CLPX_ZB"/>
    <property type="match status" value="1"/>
</dbReference>
<sequence length="572" mass="62675">MSSVRCLANAGRRLSQGPHVLVFCSVNSISRPLTLKHLVTSAALGKEDSLSNLGKDGSKKSAPPPPPISDGGNRGHRDGLNCPKCGDPCTQVETFVTSTRFVKCQKCHHFFVLLSDVDSKRGLKDSKEDTKSGFYRKPPPPPKKIYEYLNKHVVGQEHAKKVLSVAVYNHYKRIYNNVPIGNASDASGSQSYSHRDLLHLNGMGTLSSLGMEFQPPQSESRKSTGSEVLDSATHQLRLDKSNILMLGPTGSGKTLLAQTIAQCLDVPFAICDCTTLTQAGYVGEDIESVIAKLLQDANYSVERAQTGIVFLDEVDKIGAVPGIHQLRDVGGEGVQQGMLKMLEGTIVNVPEKNSPRKLRGETVQVDTTNILFVASGAYNGLDRLISRRKNEKYLGFAVPASESPGRRVASLADQANYSSTNSAEQDNAEKDAYLRQVEARDLIEFGMIPEFVGRFPVLVAFHSLNEDLLVRILTEPKNAMVPQYQMLFSMDKVELSFSPEALREIARQAMKRKTGARGLRAIMETLLLDSMFEVPGSDILAVHINEDAVLGHAQPVYIRREDEAIQARAEAK</sequence>
<dbReference type="AlphaFoldDB" id="A0AAW2HPS3"/>
<dbReference type="InterPro" id="IPR050052">
    <property type="entry name" value="ATP-dep_Clp_protease_ClpX"/>
</dbReference>
<dbReference type="GO" id="GO:0005524">
    <property type="term" value="F:ATP binding"/>
    <property type="evidence" value="ECO:0007669"/>
    <property type="project" value="UniProtKB-KW"/>
</dbReference>
<dbReference type="EMBL" id="JARGDH010000004">
    <property type="protein sequence ID" value="KAL0271829.1"/>
    <property type="molecule type" value="Genomic_DNA"/>
</dbReference>
<dbReference type="GO" id="GO:0008270">
    <property type="term" value="F:zinc ion binding"/>
    <property type="evidence" value="ECO:0007669"/>
    <property type="project" value="InterPro"/>
</dbReference>
<dbReference type="InterPro" id="IPR003593">
    <property type="entry name" value="AAA+_ATPase"/>
</dbReference>
<dbReference type="GO" id="GO:0016887">
    <property type="term" value="F:ATP hydrolysis activity"/>
    <property type="evidence" value="ECO:0007669"/>
    <property type="project" value="InterPro"/>
</dbReference>